<dbReference type="InterPro" id="IPR017871">
    <property type="entry name" value="ABC_transporter-like_CS"/>
</dbReference>
<dbReference type="GO" id="GO:0090374">
    <property type="term" value="P:oligopeptide export from mitochondrion"/>
    <property type="evidence" value="ECO:0000318"/>
    <property type="project" value="GO_Central"/>
</dbReference>
<sequence>MAAHDTSSKKYSSAPSPPASSSEEGVMAPLLLRRGEHASRSNHNGGLRKTAIPAGGEAEGAALRRNVAGDDLENGEKTSGSLWRVFALARPERTMIIIGTVALLVSAVANIALPRFAGQVIDTVTSQIGTDPSPEAKAAAKRALDGTILQIVLVVLVGAAATSLRTYLFQAASEKVVARLRRQLFASLVNQDIGFFDTTRTGELLSRLSEDTQVIKTVSTTHLSEMLRSVATASLGLAFMGSTSWRLTALACIIIPPVSIIVRSYGRYLRELSRRTQASAAAASATAEDALGAVRTVRAFAQEASEGARYGSKVDESLQYGIAQARTVGWSSGGLFALSSGAMVAVLWYGARLTIAGELSAGALSAFVLYSLTVGFSLASLSSLYANLMRAVGASHRVFELLQRQPSMPPAGEERPRGSGQGGEVRLENVWFAYPSSPETWILKGVDLVLKPGTRTALVGPSGGGKTTIANLVERYYDPTSGRILLDGVPLPLVDHSFLHQKVSIVSQEPVLFNDSIAYNIAYGRGDVPRSQVEQAAVSANAHDFIRDFPGGYETTVGERGVRLSGGQKQRIAIARALLMDPKILLLDEATSALDAESEHLVQEALDRLMVGRTVLVIAHRLSTVQGADVVAVVEEGVIREKGTHEELIKKQGIYASLVKRQLQAGKSDLTLSELT</sequence>
<protein>
    <submittedName>
        <fullName evidence="12">ABC transporter</fullName>
    </submittedName>
</protein>
<dbReference type="SMR" id="A0A1Y1IFI1"/>
<dbReference type="Gene3D" id="1.20.1560.10">
    <property type="entry name" value="ABC transporter type 1, transmembrane domain"/>
    <property type="match status" value="2"/>
</dbReference>
<dbReference type="STRING" id="105231.A0A1Y1IFI1"/>
<dbReference type="FunFam" id="3.40.50.300:FF:000403">
    <property type="entry name" value="ATP-binding cassette sub-family B member 8, mitochondrial"/>
    <property type="match status" value="1"/>
</dbReference>
<dbReference type="EMBL" id="DF237493">
    <property type="protein sequence ID" value="GAQ89630.1"/>
    <property type="molecule type" value="Genomic_DNA"/>
</dbReference>
<feature type="compositionally biased region" description="Low complexity" evidence="8">
    <location>
        <begin position="9"/>
        <end position="22"/>
    </location>
</feature>
<dbReference type="OrthoDB" id="6500128at2759"/>
<feature type="transmembrane region" description="Helical" evidence="9">
    <location>
        <begin position="363"/>
        <end position="388"/>
    </location>
</feature>
<dbReference type="SMART" id="SM00382">
    <property type="entry name" value="AAA"/>
    <property type="match status" value="1"/>
</dbReference>
<name>A0A1Y1IFI1_KLENI</name>
<dbReference type="GO" id="GO:0005524">
    <property type="term" value="F:ATP binding"/>
    <property type="evidence" value="ECO:0007669"/>
    <property type="project" value="UniProtKB-KW"/>
</dbReference>
<dbReference type="InterPro" id="IPR036640">
    <property type="entry name" value="ABC1_TM_sf"/>
</dbReference>
<dbReference type="InterPro" id="IPR003593">
    <property type="entry name" value="AAA+_ATPase"/>
</dbReference>
<evidence type="ECO:0000256" key="3">
    <source>
        <dbReference type="ARBA" id="ARBA00022692"/>
    </source>
</evidence>
<dbReference type="PROSITE" id="PS50929">
    <property type="entry name" value="ABC_TM1F"/>
    <property type="match status" value="1"/>
</dbReference>
<dbReference type="Proteomes" id="UP000054558">
    <property type="component" value="Unassembled WGS sequence"/>
</dbReference>
<feature type="transmembrane region" description="Helical" evidence="9">
    <location>
        <begin position="328"/>
        <end position="351"/>
    </location>
</feature>
<evidence type="ECO:0000259" key="11">
    <source>
        <dbReference type="PROSITE" id="PS50929"/>
    </source>
</evidence>
<evidence type="ECO:0000256" key="9">
    <source>
        <dbReference type="SAM" id="Phobius"/>
    </source>
</evidence>
<dbReference type="PIRSF" id="PIRSF002773">
    <property type="entry name" value="ABC_prm/ATPase_B"/>
    <property type="match status" value="1"/>
</dbReference>
<dbReference type="InterPro" id="IPR039421">
    <property type="entry name" value="Type_1_exporter"/>
</dbReference>
<keyword evidence="3 9" id="KW-0812">Transmembrane</keyword>
<reference evidence="12 13" key="1">
    <citation type="journal article" date="2014" name="Nat. Commun.">
        <title>Klebsormidium flaccidum genome reveals primary factors for plant terrestrial adaptation.</title>
        <authorList>
            <person name="Hori K."/>
            <person name="Maruyama F."/>
            <person name="Fujisawa T."/>
            <person name="Togashi T."/>
            <person name="Yamamoto N."/>
            <person name="Seo M."/>
            <person name="Sato S."/>
            <person name="Yamada T."/>
            <person name="Mori H."/>
            <person name="Tajima N."/>
            <person name="Moriyama T."/>
            <person name="Ikeuchi M."/>
            <person name="Watanabe M."/>
            <person name="Wada H."/>
            <person name="Kobayashi K."/>
            <person name="Saito M."/>
            <person name="Masuda T."/>
            <person name="Sasaki-Sekimoto Y."/>
            <person name="Mashiguchi K."/>
            <person name="Awai K."/>
            <person name="Shimojima M."/>
            <person name="Masuda S."/>
            <person name="Iwai M."/>
            <person name="Nobusawa T."/>
            <person name="Narise T."/>
            <person name="Kondo S."/>
            <person name="Saito H."/>
            <person name="Sato R."/>
            <person name="Murakawa M."/>
            <person name="Ihara Y."/>
            <person name="Oshima-Yamada Y."/>
            <person name="Ohtaka K."/>
            <person name="Satoh M."/>
            <person name="Sonobe K."/>
            <person name="Ishii M."/>
            <person name="Ohtani R."/>
            <person name="Kanamori-Sato M."/>
            <person name="Honoki R."/>
            <person name="Miyazaki D."/>
            <person name="Mochizuki H."/>
            <person name="Umetsu J."/>
            <person name="Higashi K."/>
            <person name="Shibata D."/>
            <person name="Kamiya Y."/>
            <person name="Sato N."/>
            <person name="Nakamura Y."/>
            <person name="Tabata S."/>
            <person name="Ida S."/>
            <person name="Kurokawa K."/>
            <person name="Ohta H."/>
        </authorList>
    </citation>
    <scope>NUCLEOTIDE SEQUENCE [LARGE SCALE GENOMIC DNA]</scope>
    <source>
        <strain evidence="12 13">NIES-2285</strain>
    </source>
</reference>
<evidence type="ECO:0000256" key="7">
    <source>
        <dbReference type="ARBA" id="ARBA00023136"/>
    </source>
</evidence>
<feature type="region of interest" description="Disordered" evidence="8">
    <location>
        <begin position="1"/>
        <end position="26"/>
    </location>
</feature>
<dbReference type="GO" id="GO:0016887">
    <property type="term" value="F:ATP hydrolysis activity"/>
    <property type="evidence" value="ECO:0007669"/>
    <property type="project" value="InterPro"/>
</dbReference>
<dbReference type="Gene3D" id="3.40.50.300">
    <property type="entry name" value="P-loop containing nucleotide triphosphate hydrolases"/>
    <property type="match status" value="1"/>
</dbReference>
<accession>A0A1Y1IFI1</accession>
<keyword evidence="4" id="KW-0547">Nucleotide-binding</keyword>
<keyword evidence="6 9" id="KW-1133">Transmembrane helix</keyword>
<dbReference type="AlphaFoldDB" id="A0A1Y1IFI1"/>
<dbReference type="CDD" id="cd03249">
    <property type="entry name" value="ABC_MTABC3_MDL1_MDL2"/>
    <property type="match status" value="1"/>
</dbReference>
<evidence type="ECO:0000256" key="6">
    <source>
        <dbReference type="ARBA" id="ARBA00022989"/>
    </source>
</evidence>
<feature type="transmembrane region" description="Helical" evidence="9">
    <location>
        <begin position="148"/>
        <end position="169"/>
    </location>
</feature>
<dbReference type="GO" id="GO:0005743">
    <property type="term" value="C:mitochondrial inner membrane"/>
    <property type="evidence" value="ECO:0000318"/>
    <property type="project" value="GO_Central"/>
</dbReference>
<evidence type="ECO:0000256" key="4">
    <source>
        <dbReference type="ARBA" id="ARBA00022741"/>
    </source>
</evidence>
<dbReference type="GO" id="GO:0015421">
    <property type="term" value="F:ABC-type oligopeptide transporter activity"/>
    <property type="evidence" value="ECO:0000318"/>
    <property type="project" value="GO_Central"/>
</dbReference>
<keyword evidence="2" id="KW-0813">Transport</keyword>
<feature type="domain" description="ABC transporter" evidence="10">
    <location>
        <begin position="425"/>
        <end position="661"/>
    </location>
</feature>
<organism evidence="12 13">
    <name type="scientific">Klebsormidium nitens</name>
    <name type="common">Green alga</name>
    <name type="synonym">Ulothrix nitens</name>
    <dbReference type="NCBI Taxonomy" id="105231"/>
    <lineage>
        <taxon>Eukaryota</taxon>
        <taxon>Viridiplantae</taxon>
        <taxon>Streptophyta</taxon>
        <taxon>Klebsormidiophyceae</taxon>
        <taxon>Klebsormidiales</taxon>
        <taxon>Klebsormidiaceae</taxon>
        <taxon>Klebsormidium</taxon>
    </lineage>
</organism>
<gene>
    <name evidence="12" type="ORF">KFL_005440080</name>
</gene>
<dbReference type="Pfam" id="PF00005">
    <property type="entry name" value="ABC_tran"/>
    <property type="match status" value="1"/>
</dbReference>
<dbReference type="InterPro" id="IPR003439">
    <property type="entry name" value="ABC_transporter-like_ATP-bd"/>
</dbReference>
<evidence type="ECO:0000313" key="12">
    <source>
        <dbReference type="EMBL" id="GAQ89630.1"/>
    </source>
</evidence>
<dbReference type="OMA" id="MYTGHTL"/>
<feature type="transmembrane region" description="Helical" evidence="9">
    <location>
        <begin position="94"/>
        <end position="113"/>
    </location>
</feature>
<evidence type="ECO:0000256" key="5">
    <source>
        <dbReference type="ARBA" id="ARBA00022840"/>
    </source>
</evidence>
<feature type="domain" description="ABC transmembrane type-1" evidence="11">
    <location>
        <begin position="97"/>
        <end position="390"/>
    </location>
</feature>
<keyword evidence="5" id="KW-0067">ATP-binding</keyword>
<dbReference type="SUPFAM" id="SSF52540">
    <property type="entry name" value="P-loop containing nucleoside triphosphate hydrolases"/>
    <property type="match status" value="1"/>
</dbReference>
<evidence type="ECO:0000256" key="2">
    <source>
        <dbReference type="ARBA" id="ARBA00022448"/>
    </source>
</evidence>
<dbReference type="InterPro" id="IPR027417">
    <property type="entry name" value="P-loop_NTPase"/>
</dbReference>
<dbReference type="Pfam" id="PF00664">
    <property type="entry name" value="ABC_membrane"/>
    <property type="match status" value="1"/>
</dbReference>
<proteinExistence type="predicted"/>
<dbReference type="FunFam" id="1.20.1560.10:FF:000058">
    <property type="entry name" value="ABC transporter B family member 25"/>
    <property type="match status" value="1"/>
</dbReference>
<evidence type="ECO:0000256" key="8">
    <source>
        <dbReference type="SAM" id="MobiDB-lite"/>
    </source>
</evidence>
<dbReference type="PROSITE" id="PS00211">
    <property type="entry name" value="ABC_TRANSPORTER_1"/>
    <property type="match status" value="1"/>
</dbReference>
<dbReference type="PANTHER" id="PTHR43394">
    <property type="entry name" value="ATP-DEPENDENT PERMEASE MDL1, MITOCHONDRIAL"/>
    <property type="match status" value="1"/>
</dbReference>
<evidence type="ECO:0000259" key="10">
    <source>
        <dbReference type="PROSITE" id="PS50893"/>
    </source>
</evidence>
<dbReference type="CDD" id="cd18780">
    <property type="entry name" value="ABC_6TM_AtABCB27_like"/>
    <property type="match status" value="1"/>
</dbReference>
<comment type="subcellular location">
    <subcellularLocation>
        <location evidence="1">Mitochondrion inner membrane</location>
        <topology evidence="1">Multi-pass membrane protein</topology>
    </subcellularLocation>
</comment>
<dbReference type="PROSITE" id="PS50893">
    <property type="entry name" value="ABC_TRANSPORTER_2"/>
    <property type="match status" value="1"/>
</dbReference>
<dbReference type="PANTHER" id="PTHR43394:SF1">
    <property type="entry name" value="ATP-BINDING CASSETTE SUB-FAMILY B MEMBER 10, MITOCHONDRIAL"/>
    <property type="match status" value="1"/>
</dbReference>
<evidence type="ECO:0000313" key="13">
    <source>
        <dbReference type="Proteomes" id="UP000054558"/>
    </source>
</evidence>
<keyword evidence="7 9" id="KW-0472">Membrane</keyword>
<keyword evidence="13" id="KW-1185">Reference proteome</keyword>
<evidence type="ECO:0000256" key="1">
    <source>
        <dbReference type="ARBA" id="ARBA00004448"/>
    </source>
</evidence>
<dbReference type="InterPro" id="IPR011527">
    <property type="entry name" value="ABC1_TM_dom"/>
</dbReference>
<dbReference type="SUPFAM" id="SSF90123">
    <property type="entry name" value="ABC transporter transmembrane region"/>
    <property type="match status" value="1"/>
</dbReference>